<evidence type="ECO:0000313" key="2">
    <source>
        <dbReference type="Proteomes" id="UP000008068"/>
    </source>
</evidence>
<accession>G0NF60</accession>
<reference evidence="2" key="1">
    <citation type="submission" date="2011-07" db="EMBL/GenBank/DDBJ databases">
        <authorList>
            <consortium name="Caenorhabditis brenneri Sequencing and Analysis Consortium"/>
            <person name="Wilson R.K."/>
        </authorList>
    </citation>
    <scope>NUCLEOTIDE SEQUENCE [LARGE SCALE GENOMIC DNA]</scope>
    <source>
        <strain evidence="2">PB2801</strain>
    </source>
</reference>
<proteinExistence type="predicted"/>
<dbReference type="Proteomes" id="UP000008068">
    <property type="component" value="Unassembled WGS sequence"/>
</dbReference>
<name>G0NF60_CAEBE</name>
<evidence type="ECO:0000313" key="1">
    <source>
        <dbReference type="EMBL" id="EGT59059.1"/>
    </source>
</evidence>
<sequence>MDIGSSGFLQTLNIESMTMDQLKECMEDFDYSLVEKPILWTIKKCRIHSTDGSTLREPTEKNRSYYRRELTYMINQIQLDNLRRIEKRLQEFLEFEQLATSIDSSFKNLMTCLGCDVNFSNDALDEIKLKCFVENFKDCTHRVKESENVKHTSTQVFRPRSSIDRGIGIRSKCWDRMLSVQEMMESVTAVENRWKTDKKNVYEILIKSGEIVNRDDKDGKKILFTWIPKVQQEDFLQENEVSSNIWNIIKGIEDASLNELRGIFDLMKAEVKKRIRSVSMKRNRRTLKDKMFGGLSKNGESRDVSNSPIENINLPIISPHPYSISQLMDSPVVPYSLMPSFNSNLSPGTFNTMTSFGNLSMASGNENNAPGFPGFDNLNNQYL</sequence>
<gene>
    <name evidence="1" type="ORF">CAEBREN_01235</name>
</gene>
<dbReference type="HOGENOM" id="CLU_722053_0_0_1"/>
<dbReference type="EMBL" id="GL379874">
    <property type="protein sequence ID" value="EGT59059.1"/>
    <property type="molecule type" value="Genomic_DNA"/>
</dbReference>
<protein>
    <submittedName>
        <fullName evidence="1">Uncharacterized protein</fullName>
    </submittedName>
</protein>
<dbReference type="InParanoid" id="G0NF60"/>
<organism evidence="2">
    <name type="scientific">Caenorhabditis brenneri</name>
    <name type="common">Nematode worm</name>
    <dbReference type="NCBI Taxonomy" id="135651"/>
    <lineage>
        <taxon>Eukaryota</taxon>
        <taxon>Metazoa</taxon>
        <taxon>Ecdysozoa</taxon>
        <taxon>Nematoda</taxon>
        <taxon>Chromadorea</taxon>
        <taxon>Rhabditida</taxon>
        <taxon>Rhabditina</taxon>
        <taxon>Rhabditomorpha</taxon>
        <taxon>Rhabditoidea</taxon>
        <taxon>Rhabditidae</taxon>
        <taxon>Peloderinae</taxon>
        <taxon>Caenorhabditis</taxon>
    </lineage>
</organism>
<keyword evidence="2" id="KW-1185">Reference proteome</keyword>
<dbReference type="AlphaFoldDB" id="G0NF60"/>